<dbReference type="EMBL" id="CAFBOZ010000037">
    <property type="protein sequence ID" value="CAB4996392.1"/>
    <property type="molecule type" value="Genomic_DNA"/>
</dbReference>
<dbReference type="AlphaFoldDB" id="A0A6J7KXU1"/>
<name>A0A6J7KXU1_9ZZZZ</name>
<protein>
    <submittedName>
        <fullName evidence="8">Unannotated protein</fullName>
    </submittedName>
</protein>
<evidence type="ECO:0000256" key="5">
    <source>
        <dbReference type="ARBA" id="ARBA00022490"/>
    </source>
</evidence>
<keyword evidence="4" id="KW-0813">Transport</keyword>
<gene>
    <name evidence="8" type="ORF">UFOPK3773_01835</name>
    <name evidence="9" type="ORF">UFOPK3992_00384</name>
</gene>
<dbReference type="GO" id="GO:0045936">
    <property type="term" value="P:negative regulation of phosphate metabolic process"/>
    <property type="evidence" value="ECO:0007669"/>
    <property type="project" value="InterPro"/>
</dbReference>
<dbReference type="EMBL" id="CAFBNF010000252">
    <property type="protein sequence ID" value="CAB4958354.1"/>
    <property type="molecule type" value="Genomic_DNA"/>
</dbReference>
<dbReference type="GO" id="GO:0005737">
    <property type="term" value="C:cytoplasm"/>
    <property type="evidence" value="ECO:0007669"/>
    <property type="project" value="UniProtKB-SubCell"/>
</dbReference>
<keyword evidence="6" id="KW-0592">Phosphate transport</keyword>
<comment type="subcellular location">
    <subcellularLocation>
        <location evidence="1">Cytoplasm</location>
    </subcellularLocation>
</comment>
<evidence type="ECO:0000313" key="8">
    <source>
        <dbReference type="EMBL" id="CAB4958354.1"/>
    </source>
</evidence>
<dbReference type="PIRSF" id="PIRSF003107">
    <property type="entry name" value="PhoU"/>
    <property type="match status" value="1"/>
</dbReference>
<dbReference type="Pfam" id="PF01895">
    <property type="entry name" value="PhoU"/>
    <property type="match status" value="2"/>
</dbReference>
<dbReference type="SUPFAM" id="SSF109755">
    <property type="entry name" value="PhoU-like"/>
    <property type="match status" value="1"/>
</dbReference>
<evidence type="ECO:0000256" key="2">
    <source>
        <dbReference type="ARBA" id="ARBA00008107"/>
    </source>
</evidence>
<dbReference type="PANTHER" id="PTHR42930:SF3">
    <property type="entry name" value="PHOSPHATE-SPECIFIC TRANSPORT SYSTEM ACCESSORY PROTEIN PHOU"/>
    <property type="match status" value="1"/>
</dbReference>
<reference evidence="8" key="1">
    <citation type="submission" date="2020-05" db="EMBL/GenBank/DDBJ databases">
        <authorList>
            <person name="Chiriac C."/>
            <person name="Salcher M."/>
            <person name="Ghai R."/>
            <person name="Kavagutti S V."/>
        </authorList>
    </citation>
    <scope>NUCLEOTIDE SEQUENCE</scope>
</reference>
<organism evidence="8">
    <name type="scientific">freshwater metagenome</name>
    <dbReference type="NCBI Taxonomy" id="449393"/>
    <lineage>
        <taxon>unclassified sequences</taxon>
        <taxon>metagenomes</taxon>
        <taxon>ecological metagenomes</taxon>
    </lineage>
</organism>
<accession>A0A6J7KXU1</accession>
<dbReference type="FunFam" id="1.20.58.220:FF:000004">
    <property type="entry name" value="Phosphate-specific transport system accessory protein PhoU"/>
    <property type="match status" value="1"/>
</dbReference>
<evidence type="ECO:0000256" key="6">
    <source>
        <dbReference type="ARBA" id="ARBA00022592"/>
    </source>
</evidence>
<dbReference type="NCBIfam" id="TIGR02135">
    <property type="entry name" value="phoU_full"/>
    <property type="match status" value="1"/>
</dbReference>
<dbReference type="InterPro" id="IPR028366">
    <property type="entry name" value="PhoU"/>
</dbReference>
<evidence type="ECO:0000313" key="9">
    <source>
        <dbReference type="EMBL" id="CAB4996392.1"/>
    </source>
</evidence>
<keyword evidence="5" id="KW-0963">Cytoplasm</keyword>
<evidence type="ECO:0000259" key="7">
    <source>
        <dbReference type="Pfam" id="PF01895"/>
    </source>
</evidence>
<feature type="domain" description="PhoU" evidence="7">
    <location>
        <begin position="17"/>
        <end position="103"/>
    </location>
</feature>
<dbReference type="Gene3D" id="1.20.58.220">
    <property type="entry name" value="Phosphate transport system protein phou homolog 2, domain 2"/>
    <property type="match status" value="1"/>
</dbReference>
<evidence type="ECO:0000256" key="4">
    <source>
        <dbReference type="ARBA" id="ARBA00022448"/>
    </source>
</evidence>
<evidence type="ECO:0000256" key="1">
    <source>
        <dbReference type="ARBA" id="ARBA00004496"/>
    </source>
</evidence>
<proteinExistence type="inferred from homology"/>
<evidence type="ECO:0000256" key="3">
    <source>
        <dbReference type="ARBA" id="ARBA00011738"/>
    </source>
</evidence>
<sequence length="221" mass="24585">MRDPFRGQLDEISNELVQMTQLVGSAMALATQSLLDADLALAEQVIKDDEAVDELNHSLEEKCFEVTALQNPVATDLRTTMSGLRISASLERMGDLAAHVAKQARLRYPNQSVPQELRATFARLGSLCQEIVAKTGAVIETRDVTLAADIRRHDDEIDRMHRELFTVVLSPTWSHGVEAAIDVTLLSRYYERFADHAVTISRRVVHIVTGEPYSSIATDQL</sequence>
<dbReference type="InterPro" id="IPR038078">
    <property type="entry name" value="PhoU-like_sf"/>
</dbReference>
<dbReference type="PANTHER" id="PTHR42930">
    <property type="entry name" value="PHOSPHATE-SPECIFIC TRANSPORT SYSTEM ACCESSORY PROTEIN PHOU"/>
    <property type="match status" value="1"/>
</dbReference>
<dbReference type="InterPro" id="IPR026022">
    <property type="entry name" value="PhoU_dom"/>
</dbReference>
<dbReference type="GO" id="GO:0030643">
    <property type="term" value="P:intracellular phosphate ion homeostasis"/>
    <property type="evidence" value="ECO:0007669"/>
    <property type="project" value="InterPro"/>
</dbReference>
<feature type="domain" description="PhoU" evidence="7">
    <location>
        <begin position="122"/>
        <end position="204"/>
    </location>
</feature>
<dbReference type="GO" id="GO:0006817">
    <property type="term" value="P:phosphate ion transport"/>
    <property type="evidence" value="ECO:0007669"/>
    <property type="project" value="UniProtKB-KW"/>
</dbReference>
<comment type="subunit">
    <text evidence="3">Homodimer.</text>
</comment>
<comment type="similarity">
    <text evidence="2">Belongs to the PhoU family.</text>
</comment>